<dbReference type="AlphaFoldDB" id="A0A7W4I842"/>
<proteinExistence type="predicted"/>
<protein>
    <submittedName>
        <fullName evidence="1">Uncharacterized protein</fullName>
    </submittedName>
</protein>
<name>A0A7W4I842_GLUDI</name>
<organism evidence="1 2">
    <name type="scientific">Gluconacetobacter diazotrophicus</name>
    <name type="common">Acetobacter diazotrophicus</name>
    <dbReference type="NCBI Taxonomy" id="33996"/>
    <lineage>
        <taxon>Bacteria</taxon>
        <taxon>Pseudomonadati</taxon>
        <taxon>Pseudomonadota</taxon>
        <taxon>Alphaproteobacteria</taxon>
        <taxon>Acetobacterales</taxon>
        <taxon>Acetobacteraceae</taxon>
        <taxon>Gluconacetobacter</taxon>
    </lineage>
</organism>
<dbReference type="RefSeq" id="WP_183116489.1">
    <property type="nucleotide sequence ID" value="NZ_JABEQG010000053.1"/>
</dbReference>
<reference evidence="1 2" key="1">
    <citation type="submission" date="2020-04" db="EMBL/GenBank/DDBJ databases">
        <title>Description of novel Gluconacetobacter.</title>
        <authorList>
            <person name="Sombolestani A."/>
        </authorList>
    </citation>
    <scope>NUCLEOTIDE SEQUENCE [LARGE SCALE GENOMIC DNA]</scope>
    <source>
        <strain evidence="1 2">LMG 7603</strain>
    </source>
</reference>
<gene>
    <name evidence="1" type="ORF">HLH33_17245</name>
</gene>
<evidence type="ECO:0000313" key="2">
    <source>
        <dbReference type="Proteomes" id="UP000550787"/>
    </source>
</evidence>
<dbReference type="Proteomes" id="UP000550787">
    <property type="component" value="Unassembled WGS sequence"/>
</dbReference>
<accession>A0A7W4I842</accession>
<comment type="caution">
    <text evidence="1">The sequence shown here is derived from an EMBL/GenBank/DDBJ whole genome shotgun (WGS) entry which is preliminary data.</text>
</comment>
<sequence>MMMQNEDFSEVLDGAGRWSTVTVERPKLCADFLRDLVREDSEIGKATVAELIEMFDEEGL</sequence>
<evidence type="ECO:0000313" key="1">
    <source>
        <dbReference type="EMBL" id="MBB2158018.1"/>
    </source>
</evidence>
<dbReference type="EMBL" id="JABEQG010000053">
    <property type="protein sequence ID" value="MBB2158018.1"/>
    <property type="molecule type" value="Genomic_DNA"/>
</dbReference>